<accession>A0A4S8P9W5</accession>
<feature type="transmembrane region" description="Helical" evidence="10">
    <location>
        <begin position="97"/>
        <end position="116"/>
    </location>
</feature>
<evidence type="ECO:0000256" key="10">
    <source>
        <dbReference type="SAM" id="Phobius"/>
    </source>
</evidence>
<evidence type="ECO:0000256" key="1">
    <source>
        <dbReference type="ARBA" id="ARBA00000085"/>
    </source>
</evidence>
<dbReference type="GO" id="GO:0046983">
    <property type="term" value="F:protein dimerization activity"/>
    <property type="evidence" value="ECO:0007669"/>
    <property type="project" value="InterPro"/>
</dbReference>
<keyword evidence="5" id="KW-0547">Nucleotide-binding</keyword>
<reference evidence="12 13" key="1">
    <citation type="journal article" date="2018" name="Int. J. Syst. Evol. Microbiol.">
        <title>Glycomyces paridis sp. nov., isolated from the medicinal plant Paris polyphylla.</title>
        <authorList>
            <person name="Fang X.M."/>
            <person name="Bai J.L."/>
            <person name="Su J."/>
            <person name="Zhao L.L."/>
            <person name="Liu H.Y."/>
            <person name="Ma B.P."/>
            <person name="Zhang Y.Q."/>
            <person name="Yu L.Y."/>
        </authorList>
    </citation>
    <scope>NUCLEOTIDE SEQUENCE [LARGE SCALE GENOMIC DNA]</scope>
    <source>
        <strain evidence="12 13">CPCC 204357</strain>
    </source>
</reference>
<keyword evidence="4" id="KW-0808">Transferase</keyword>
<dbReference type="GO" id="GO:0005524">
    <property type="term" value="F:ATP binding"/>
    <property type="evidence" value="ECO:0007669"/>
    <property type="project" value="UniProtKB-KW"/>
</dbReference>
<evidence type="ECO:0000256" key="8">
    <source>
        <dbReference type="ARBA" id="ARBA00023012"/>
    </source>
</evidence>
<dbReference type="InterPro" id="IPR050482">
    <property type="entry name" value="Sensor_HK_TwoCompSys"/>
</dbReference>
<feature type="transmembrane region" description="Helical" evidence="10">
    <location>
        <begin position="40"/>
        <end position="58"/>
    </location>
</feature>
<dbReference type="EMBL" id="STGX01000017">
    <property type="protein sequence ID" value="THV24609.1"/>
    <property type="molecule type" value="Genomic_DNA"/>
</dbReference>
<dbReference type="Gene3D" id="3.30.565.10">
    <property type="entry name" value="Histidine kinase-like ATPase, C-terminal domain"/>
    <property type="match status" value="1"/>
</dbReference>
<name>A0A4S8P9W5_9ACTN</name>
<evidence type="ECO:0000256" key="6">
    <source>
        <dbReference type="ARBA" id="ARBA00022777"/>
    </source>
</evidence>
<dbReference type="Gene3D" id="1.20.5.1930">
    <property type="match status" value="1"/>
</dbReference>
<dbReference type="GO" id="GO:0000155">
    <property type="term" value="F:phosphorelay sensor kinase activity"/>
    <property type="evidence" value="ECO:0007669"/>
    <property type="project" value="InterPro"/>
</dbReference>
<feature type="domain" description="Histidine kinase/HSP90-like ATPase" evidence="11">
    <location>
        <begin position="295"/>
        <end position="389"/>
    </location>
</feature>
<keyword evidence="10" id="KW-0812">Transmembrane</keyword>
<dbReference type="PANTHER" id="PTHR24421">
    <property type="entry name" value="NITRATE/NITRITE SENSOR PROTEIN NARX-RELATED"/>
    <property type="match status" value="1"/>
</dbReference>
<organism evidence="12 13">
    <name type="scientific">Glycomyces paridis</name>
    <dbReference type="NCBI Taxonomy" id="2126555"/>
    <lineage>
        <taxon>Bacteria</taxon>
        <taxon>Bacillati</taxon>
        <taxon>Actinomycetota</taxon>
        <taxon>Actinomycetes</taxon>
        <taxon>Glycomycetales</taxon>
        <taxon>Glycomycetaceae</taxon>
        <taxon>Glycomyces</taxon>
    </lineage>
</organism>
<dbReference type="InterPro" id="IPR011712">
    <property type="entry name" value="Sig_transdc_His_kin_sub3_dim/P"/>
</dbReference>
<feature type="transmembrane region" description="Helical" evidence="10">
    <location>
        <begin position="149"/>
        <end position="172"/>
    </location>
</feature>
<keyword evidence="10" id="KW-0472">Membrane</keyword>
<evidence type="ECO:0000313" key="13">
    <source>
        <dbReference type="Proteomes" id="UP000305792"/>
    </source>
</evidence>
<dbReference type="InterPro" id="IPR036890">
    <property type="entry name" value="HATPase_C_sf"/>
</dbReference>
<evidence type="ECO:0000256" key="7">
    <source>
        <dbReference type="ARBA" id="ARBA00022840"/>
    </source>
</evidence>
<keyword evidence="7" id="KW-0067">ATP-binding</keyword>
<keyword evidence="13" id="KW-1185">Reference proteome</keyword>
<keyword evidence="10" id="KW-1133">Transmembrane helix</keyword>
<dbReference type="EC" id="2.7.13.3" evidence="2"/>
<evidence type="ECO:0000313" key="12">
    <source>
        <dbReference type="EMBL" id="THV24609.1"/>
    </source>
</evidence>
<comment type="catalytic activity">
    <reaction evidence="1">
        <text>ATP + protein L-histidine = ADP + protein N-phospho-L-histidine.</text>
        <dbReference type="EC" id="2.7.13.3"/>
    </reaction>
</comment>
<protein>
    <recommendedName>
        <fullName evidence="2">histidine kinase</fullName>
        <ecNumber evidence="2">2.7.13.3</ecNumber>
    </recommendedName>
</protein>
<dbReference type="AlphaFoldDB" id="A0A4S8P9W5"/>
<dbReference type="Pfam" id="PF07730">
    <property type="entry name" value="HisKA_3"/>
    <property type="match status" value="1"/>
</dbReference>
<comment type="caution">
    <text evidence="12">The sequence shown here is derived from an EMBL/GenBank/DDBJ whole genome shotgun (WGS) entry which is preliminary data.</text>
</comment>
<dbReference type="Proteomes" id="UP000305792">
    <property type="component" value="Unassembled WGS sequence"/>
</dbReference>
<evidence type="ECO:0000256" key="5">
    <source>
        <dbReference type="ARBA" id="ARBA00022741"/>
    </source>
</evidence>
<dbReference type="CDD" id="cd16917">
    <property type="entry name" value="HATPase_UhpB-NarQ-NarX-like"/>
    <property type="match status" value="1"/>
</dbReference>
<evidence type="ECO:0000256" key="4">
    <source>
        <dbReference type="ARBA" id="ARBA00022679"/>
    </source>
</evidence>
<dbReference type="InterPro" id="IPR003594">
    <property type="entry name" value="HATPase_dom"/>
</dbReference>
<dbReference type="SMART" id="SM00387">
    <property type="entry name" value="HATPase_c"/>
    <property type="match status" value="1"/>
</dbReference>
<keyword evidence="3" id="KW-0597">Phosphoprotein</keyword>
<evidence type="ECO:0000256" key="2">
    <source>
        <dbReference type="ARBA" id="ARBA00012438"/>
    </source>
</evidence>
<feature type="transmembrane region" description="Helical" evidence="10">
    <location>
        <begin position="18"/>
        <end position="34"/>
    </location>
</feature>
<dbReference type="PANTHER" id="PTHR24421:SF10">
    <property type="entry name" value="NITRATE_NITRITE SENSOR PROTEIN NARQ"/>
    <property type="match status" value="1"/>
</dbReference>
<feature type="transmembrane region" description="Helical" evidence="10">
    <location>
        <begin position="123"/>
        <end position="143"/>
    </location>
</feature>
<sequence length="401" mass="41535">MRRPTRADRLEDVTGRRLFAAAGALALLAGAVLLPADPLVLMAGPLAAGIGAAAVLAAPPGSPRLVPAIAAATGAVSIALTAALSTADGTDDPSGLTGLWILLEPAMLLLLVYTPARWSPPRAALLSTATAAAATALIVQRALPGEGLIARVGASALWLVPALAAAATAWYLRWSAAERERALRSARQEQRMSLAGDLHDFVAHDVSEIVARAQSGRMVLAAGDPAVAKLLEQIEHAGVRALESMDRTVHMLRTEAPLAPVGGLDDIEALADRFAASSGIAVAFEWRLNADAGRENGSVAHRAVVEALTNVRRHGVSVAHVSIDVYERDGSLRVEVADDGRGAPRPGPRDSGLGLPGLAERAERLGGGLEAGPRPEGGWRVALRLPMPATRTVRRSKGTPA</sequence>
<dbReference type="SUPFAM" id="SSF55874">
    <property type="entry name" value="ATPase domain of HSP90 chaperone/DNA topoisomerase II/histidine kinase"/>
    <property type="match status" value="1"/>
</dbReference>
<evidence type="ECO:0000259" key="11">
    <source>
        <dbReference type="SMART" id="SM00387"/>
    </source>
</evidence>
<dbReference type="Pfam" id="PF02518">
    <property type="entry name" value="HATPase_c"/>
    <property type="match status" value="1"/>
</dbReference>
<keyword evidence="6 12" id="KW-0418">Kinase</keyword>
<keyword evidence="8" id="KW-0902">Two-component regulatory system</keyword>
<proteinExistence type="predicted"/>
<feature type="transmembrane region" description="Helical" evidence="10">
    <location>
        <begin position="65"/>
        <end position="85"/>
    </location>
</feature>
<evidence type="ECO:0000256" key="3">
    <source>
        <dbReference type="ARBA" id="ARBA00022553"/>
    </source>
</evidence>
<dbReference type="GO" id="GO:0016020">
    <property type="term" value="C:membrane"/>
    <property type="evidence" value="ECO:0007669"/>
    <property type="project" value="InterPro"/>
</dbReference>
<feature type="region of interest" description="Disordered" evidence="9">
    <location>
        <begin position="337"/>
        <end position="356"/>
    </location>
</feature>
<evidence type="ECO:0000256" key="9">
    <source>
        <dbReference type="SAM" id="MobiDB-lite"/>
    </source>
</evidence>
<gene>
    <name evidence="12" type="ORF">E9998_20625</name>
</gene>